<dbReference type="Pfam" id="PF00866">
    <property type="entry name" value="Ring_hydroxyl_B"/>
    <property type="match status" value="1"/>
</dbReference>
<dbReference type="InterPro" id="IPR000391">
    <property type="entry name" value="Rng_hydr_dOase-bsu"/>
</dbReference>
<evidence type="ECO:0000256" key="2">
    <source>
        <dbReference type="ARBA" id="ARBA00023002"/>
    </source>
</evidence>
<keyword evidence="2" id="KW-0560">Oxidoreductase</keyword>
<dbReference type="GO" id="GO:0019380">
    <property type="term" value="P:3-phenylpropionate catabolic process"/>
    <property type="evidence" value="ECO:0007669"/>
    <property type="project" value="TreeGrafter"/>
</dbReference>
<dbReference type="HOGENOM" id="CLU_102527_0_0_11"/>
<proteinExistence type="inferred from homology"/>
<dbReference type="KEGG" id="amq:AMETH_1200"/>
<dbReference type="EMBL" id="CP009110">
    <property type="protein sequence ID" value="AIJ21292.1"/>
    <property type="molecule type" value="Genomic_DNA"/>
</dbReference>
<dbReference type="AlphaFoldDB" id="A0A076MU05"/>
<sequence length="176" mass="19932">MTIAAGVPGYSVFVPDSHSVTRHDVEDLLFAEADLLDAWNLDDWLGLYTDDARYVVPATDSRDADPDKDLVLVDDDRTRMESRVVRLNSRRAHREYPHSQTRHLVSNVRLGARVDDVLAVTAAFAVFRSRGGRHVDYVGRYDYRLAVVGGQLLIRHKRVELDMTSLRPAYDVAIIL</sequence>
<dbReference type="SUPFAM" id="SSF54427">
    <property type="entry name" value="NTF2-like"/>
    <property type="match status" value="1"/>
</dbReference>
<keyword evidence="4" id="KW-1185">Reference proteome</keyword>
<dbReference type="PANTHER" id="PTHR41534">
    <property type="entry name" value="BLR3401 PROTEIN"/>
    <property type="match status" value="1"/>
</dbReference>
<reference evidence="3 4" key="1">
    <citation type="submission" date="2014-07" db="EMBL/GenBank/DDBJ databases">
        <title>Whole Genome Sequence of the Amycolatopsis methanolica 239.</title>
        <authorList>
            <person name="Tang B."/>
        </authorList>
    </citation>
    <scope>NUCLEOTIDE SEQUENCE [LARGE SCALE GENOMIC DNA]</scope>
    <source>
        <strain evidence="3 4">239</strain>
    </source>
</reference>
<dbReference type="Gene3D" id="3.10.450.50">
    <property type="match status" value="1"/>
</dbReference>
<dbReference type="CDD" id="cd00667">
    <property type="entry name" value="ring_hydroxylating_dioxygenases_beta"/>
    <property type="match status" value="1"/>
</dbReference>
<evidence type="ECO:0000313" key="4">
    <source>
        <dbReference type="Proteomes" id="UP000062973"/>
    </source>
</evidence>
<evidence type="ECO:0000313" key="3">
    <source>
        <dbReference type="EMBL" id="AIJ21292.1"/>
    </source>
</evidence>
<dbReference type="OrthoDB" id="3212009at2"/>
<dbReference type="PATRIC" id="fig|1068978.7.peg.1264"/>
<comment type="similarity">
    <text evidence="1">Belongs to the bacterial ring-hydroxylating dioxygenase beta subunit family.</text>
</comment>
<protein>
    <submittedName>
        <fullName evidence="3">Aromatic-ring-hydroxylating dioxygenase beta subunit</fullName>
    </submittedName>
</protein>
<gene>
    <name evidence="3" type="ORF">AMETH_1200</name>
</gene>
<dbReference type="STRING" id="1068978.AMETH_1200"/>
<evidence type="ECO:0000256" key="1">
    <source>
        <dbReference type="ARBA" id="ARBA00009570"/>
    </source>
</evidence>
<accession>A0A076MU05</accession>
<dbReference type="RefSeq" id="WP_017987158.1">
    <property type="nucleotide sequence ID" value="NZ_AQUL01000001.1"/>
</dbReference>
<dbReference type="eggNOG" id="COG5517">
    <property type="taxonomic scope" value="Bacteria"/>
</dbReference>
<keyword evidence="3" id="KW-0223">Dioxygenase</keyword>
<dbReference type="GO" id="GO:0051213">
    <property type="term" value="F:dioxygenase activity"/>
    <property type="evidence" value="ECO:0007669"/>
    <property type="project" value="UniProtKB-KW"/>
</dbReference>
<dbReference type="InterPro" id="IPR032710">
    <property type="entry name" value="NTF2-like_dom_sf"/>
</dbReference>
<dbReference type="Proteomes" id="UP000062973">
    <property type="component" value="Chromosome"/>
</dbReference>
<organism evidence="3 4">
    <name type="scientific">Amycolatopsis methanolica 239</name>
    <dbReference type="NCBI Taxonomy" id="1068978"/>
    <lineage>
        <taxon>Bacteria</taxon>
        <taxon>Bacillati</taxon>
        <taxon>Actinomycetota</taxon>
        <taxon>Actinomycetes</taxon>
        <taxon>Pseudonocardiales</taxon>
        <taxon>Pseudonocardiaceae</taxon>
        <taxon>Amycolatopsis</taxon>
        <taxon>Amycolatopsis methanolica group</taxon>
    </lineage>
</organism>
<name>A0A076MU05_AMYME</name>
<dbReference type="PANTHER" id="PTHR41534:SF2">
    <property type="entry name" value="3-PHENYLPROPIONATE_CINNAMIC ACID DIOXYGENASE SUBUNIT BETA"/>
    <property type="match status" value="1"/>
</dbReference>